<dbReference type="RefSeq" id="WP_249698818.1">
    <property type="nucleotide sequence ID" value="NZ_JAMFLX010000007.1"/>
</dbReference>
<proteinExistence type="predicted"/>
<keyword evidence="8" id="KW-1185">Reference proteome</keyword>
<dbReference type="InterPro" id="IPR011706">
    <property type="entry name" value="Cu-oxidase_C"/>
</dbReference>
<feature type="chain" id="PRO_5045405392" evidence="4">
    <location>
        <begin position="21"/>
        <end position="573"/>
    </location>
</feature>
<gene>
    <name evidence="7" type="ORF">M3P05_07265</name>
</gene>
<evidence type="ECO:0000313" key="7">
    <source>
        <dbReference type="EMBL" id="MCL6269737.1"/>
    </source>
</evidence>
<keyword evidence="3" id="KW-0812">Transmembrane</keyword>
<dbReference type="Proteomes" id="UP001203338">
    <property type="component" value="Unassembled WGS sequence"/>
</dbReference>
<comment type="caution">
    <text evidence="7">The sequence shown here is derived from an EMBL/GenBank/DDBJ whole genome shotgun (WGS) entry which is preliminary data.</text>
</comment>
<dbReference type="InterPro" id="IPR045087">
    <property type="entry name" value="Cu-oxidase_fam"/>
</dbReference>
<dbReference type="EMBL" id="JAMFLX010000007">
    <property type="protein sequence ID" value="MCL6269737.1"/>
    <property type="molecule type" value="Genomic_DNA"/>
</dbReference>
<evidence type="ECO:0000259" key="5">
    <source>
        <dbReference type="Pfam" id="PF07731"/>
    </source>
</evidence>
<dbReference type="PANTHER" id="PTHR11709:SF518">
    <property type="entry name" value="MULTICOPPER OXIDASE"/>
    <property type="match status" value="1"/>
</dbReference>
<dbReference type="Pfam" id="PF07732">
    <property type="entry name" value="Cu-oxidase_3"/>
    <property type="match status" value="1"/>
</dbReference>
<dbReference type="SUPFAM" id="SSF49503">
    <property type="entry name" value="Cupredoxins"/>
    <property type="match status" value="3"/>
</dbReference>
<dbReference type="InterPro" id="IPR011707">
    <property type="entry name" value="Cu-oxidase-like_N"/>
</dbReference>
<keyword evidence="3" id="KW-0472">Membrane</keyword>
<name>A0ABT0PG44_9GAMM</name>
<evidence type="ECO:0000256" key="2">
    <source>
        <dbReference type="ARBA" id="ARBA00023002"/>
    </source>
</evidence>
<keyword evidence="4" id="KW-0732">Signal</keyword>
<keyword evidence="3" id="KW-1133">Transmembrane helix</keyword>
<accession>A0ABT0PG44</accession>
<evidence type="ECO:0000256" key="4">
    <source>
        <dbReference type="SAM" id="SignalP"/>
    </source>
</evidence>
<evidence type="ECO:0000256" key="1">
    <source>
        <dbReference type="ARBA" id="ARBA00022723"/>
    </source>
</evidence>
<feature type="domain" description="Plastocyanin-like" evidence="5">
    <location>
        <begin position="373"/>
        <end position="509"/>
    </location>
</feature>
<sequence length="573" mass="63348">MYSFFRTVPLLLLGSTLSYAGVPLIEPKTLVSSNGKLNVEMTMTVGTIQTACHTVTTRLYQVNGETPTSPGTTLRLKKGDALNLTLTNKLEPVESFGEPNTFRAPNVTNFHTHGLHVSPKKGSDDVLTTEINGHESLSATFNIPDYHTPGLYWYHPHFHGSTAMQVGGLAIGALIIDDDKSDGVPVEIKALPEHLLVLGQINIPLMETMAKTNGDKLWKAEPDTKNCTAQQIADDSDAILVNGQSKPTLTIKANEWHRLRILNANVQDWLDIQKPSSCDFQLLAKDGIYLNDAPREVSHAVLAGGNRADIAVRCDSTGTYELESALTKERSSNQFLWRGTLLTLQVEESEDIGSGSGDNPLPKLNYKTPCYLPDLTNTTADFTTSFVMTDDEEKGLFQINGQSFNPSQPTYEMDLESILNFDLGNIDFHTFHIHVSPFQLLENGGSEDDNYFLKGDWHDTIFLPDLPEDKKGHVLVGFQPESYDGDYVMHCHILPHEDQGMMGTVKVKKSKKQSRLCPSKKGGNSYLGLEIGLPTALMITGFLTTVGIGITYCVIKRHRSRGGYQRMLNFDDI</sequence>
<dbReference type="InterPro" id="IPR002355">
    <property type="entry name" value="Cu_oxidase_Cu_BS"/>
</dbReference>
<evidence type="ECO:0000259" key="6">
    <source>
        <dbReference type="Pfam" id="PF07732"/>
    </source>
</evidence>
<dbReference type="PROSITE" id="PS00080">
    <property type="entry name" value="MULTICOPPER_OXIDASE2"/>
    <property type="match status" value="1"/>
</dbReference>
<dbReference type="PANTHER" id="PTHR11709">
    <property type="entry name" value="MULTI-COPPER OXIDASE"/>
    <property type="match status" value="1"/>
</dbReference>
<protein>
    <submittedName>
        <fullName evidence="7">Multicopper oxidase domain-containing protein</fullName>
    </submittedName>
</protein>
<dbReference type="Gene3D" id="2.60.40.420">
    <property type="entry name" value="Cupredoxins - blue copper proteins"/>
    <property type="match status" value="3"/>
</dbReference>
<keyword evidence="2" id="KW-0560">Oxidoreductase</keyword>
<organism evidence="7 8">
    <name type="scientific">Parendozoicomonas callyspongiae</name>
    <dbReference type="NCBI Taxonomy" id="2942213"/>
    <lineage>
        <taxon>Bacteria</taxon>
        <taxon>Pseudomonadati</taxon>
        <taxon>Pseudomonadota</taxon>
        <taxon>Gammaproteobacteria</taxon>
        <taxon>Oceanospirillales</taxon>
        <taxon>Endozoicomonadaceae</taxon>
        <taxon>Parendozoicomonas</taxon>
    </lineage>
</organism>
<feature type="transmembrane region" description="Helical" evidence="3">
    <location>
        <begin position="531"/>
        <end position="555"/>
    </location>
</feature>
<feature type="signal peptide" evidence="4">
    <location>
        <begin position="1"/>
        <end position="20"/>
    </location>
</feature>
<evidence type="ECO:0000256" key="3">
    <source>
        <dbReference type="SAM" id="Phobius"/>
    </source>
</evidence>
<dbReference type="CDD" id="cd13853">
    <property type="entry name" value="CuRO_1_Tth-MCO_like"/>
    <property type="match status" value="1"/>
</dbReference>
<feature type="domain" description="Plastocyanin-like" evidence="6">
    <location>
        <begin position="47"/>
        <end position="180"/>
    </location>
</feature>
<dbReference type="InterPro" id="IPR008972">
    <property type="entry name" value="Cupredoxin"/>
</dbReference>
<keyword evidence="1" id="KW-0479">Metal-binding</keyword>
<dbReference type="Pfam" id="PF07731">
    <property type="entry name" value="Cu-oxidase_2"/>
    <property type="match status" value="1"/>
</dbReference>
<reference evidence="7 8" key="1">
    <citation type="submission" date="2022-05" db="EMBL/GenBank/DDBJ databases">
        <authorList>
            <person name="Park J.-S."/>
        </authorList>
    </citation>
    <scope>NUCLEOTIDE SEQUENCE [LARGE SCALE GENOMIC DNA]</scope>
    <source>
        <strain evidence="7 8">2012CJ34-2</strain>
    </source>
</reference>
<evidence type="ECO:0000313" key="8">
    <source>
        <dbReference type="Proteomes" id="UP001203338"/>
    </source>
</evidence>